<feature type="compositionally biased region" description="Low complexity" evidence="1">
    <location>
        <begin position="50"/>
        <end position="70"/>
    </location>
</feature>
<protein>
    <submittedName>
        <fullName evidence="2">Uncharacterized protein</fullName>
    </submittedName>
</protein>
<gene>
    <name evidence="2" type="ORF">OH76DRAFT_1180105</name>
</gene>
<evidence type="ECO:0000313" key="2">
    <source>
        <dbReference type="EMBL" id="RDX43715.1"/>
    </source>
</evidence>
<organism evidence="2 3">
    <name type="scientific">Lentinus brumalis</name>
    <dbReference type="NCBI Taxonomy" id="2498619"/>
    <lineage>
        <taxon>Eukaryota</taxon>
        <taxon>Fungi</taxon>
        <taxon>Dikarya</taxon>
        <taxon>Basidiomycota</taxon>
        <taxon>Agaricomycotina</taxon>
        <taxon>Agaricomycetes</taxon>
        <taxon>Polyporales</taxon>
        <taxon>Polyporaceae</taxon>
        <taxon>Lentinus</taxon>
    </lineage>
</organism>
<name>A0A371CTW0_9APHY</name>
<evidence type="ECO:0000256" key="1">
    <source>
        <dbReference type="SAM" id="MobiDB-lite"/>
    </source>
</evidence>
<sequence length="97" mass="10280">MKHLYHDVDRGCQSRAICAKRTLDSSDTKTYLLILTADTSLSSEVDADNAPSSSSSSSQPPSATQVSQTPELITPADCCLTSSSRNSQYIESGLGGH</sequence>
<proteinExistence type="predicted"/>
<dbReference type="EMBL" id="KZ857460">
    <property type="protein sequence ID" value="RDX43715.1"/>
    <property type="molecule type" value="Genomic_DNA"/>
</dbReference>
<reference evidence="2 3" key="1">
    <citation type="journal article" date="2018" name="Biotechnol. Biofuels">
        <title>Integrative visual omics of the white-rot fungus Polyporus brumalis exposes the biotechnological potential of its oxidative enzymes for delignifying raw plant biomass.</title>
        <authorList>
            <person name="Miyauchi S."/>
            <person name="Rancon A."/>
            <person name="Drula E."/>
            <person name="Hage H."/>
            <person name="Chaduli D."/>
            <person name="Favel A."/>
            <person name="Grisel S."/>
            <person name="Henrissat B."/>
            <person name="Herpoel-Gimbert I."/>
            <person name="Ruiz-Duenas F.J."/>
            <person name="Chevret D."/>
            <person name="Hainaut M."/>
            <person name="Lin J."/>
            <person name="Wang M."/>
            <person name="Pangilinan J."/>
            <person name="Lipzen A."/>
            <person name="Lesage-Meessen L."/>
            <person name="Navarro D."/>
            <person name="Riley R."/>
            <person name="Grigoriev I.V."/>
            <person name="Zhou S."/>
            <person name="Raouche S."/>
            <person name="Rosso M.N."/>
        </authorList>
    </citation>
    <scope>NUCLEOTIDE SEQUENCE [LARGE SCALE GENOMIC DNA]</scope>
    <source>
        <strain evidence="2 3">BRFM 1820</strain>
    </source>
</reference>
<evidence type="ECO:0000313" key="3">
    <source>
        <dbReference type="Proteomes" id="UP000256964"/>
    </source>
</evidence>
<keyword evidence="3" id="KW-1185">Reference proteome</keyword>
<feature type="region of interest" description="Disordered" evidence="1">
    <location>
        <begin position="43"/>
        <end position="72"/>
    </location>
</feature>
<accession>A0A371CTW0</accession>
<dbReference type="Proteomes" id="UP000256964">
    <property type="component" value="Unassembled WGS sequence"/>
</dbReference>
<dbReference type="AlphaFoldDB" id="A0A371CTW0"/>